<dbReference type="AlphaFoldDB" id="A0A1Y1HV90"/>
<gene>
    <name evidence="2" type="ORF">KFL_001150040</name>
</gene>
<keyword evidence="3" id="KW-1185">Reference proteome</keyword>
<dbReference type="Proteomes" id="UP000054558">
    <property type="component" value="Unassembled WGS sequence"/>
</dbReference>
<dbReference type="EMBL" id="DF237064">
    <property type="protein sequence ID" value="GAQ82544.1"/>
    <property type="molecule type" value="Genomic_DNA"/>
</dbReference>
<reference evidence="2 3" key="1">
    <citation type="journal article" date="2014" name="Nat. Commun.">
        <title>Klebsormidium flaccidum genome reveals primary factors for plant terrestrial adaptation.</title>
        <authorList>
            <person name="Hori K."/>
            <person name="Maruyama F."/>
            <person name="Fujisawa T."/>
            <person name="Togashi T."/>
            <person name="Yamamoto N."/>
            <person name="Seo M."/>
            <person name="Sato S."/>
            <person name="Yamada T."/>
            <person name="Mori H."/>
            <person name="Tajima N."/>
            <person name="Moriyama T."/>
            <person name="Ikeuchi M."/>
            <person name="Watanabe M."/>
            <person name="Wada H."/>
            <person name="Kobayashi K."/>
            <person name="Saito M."/>
            <person name="Masuda T."/>
            <person name="Sasaki-Sekimoto Y."/>
            <person name="Mashiguchi K."/>
            <person name="Awai K."/>
            <person name="Shimojima M."/>
            <person name="Masuda S."/>
            <person name="Iwai M."/>
            <person name="Nobusawa T."/>
            <person name="Narise T."/>
            <person name="Kondo S."/>
            <person name="Saito H."/>
            <person name="Sato R."/>
            <person name="Murakawa M."/>
            <person name="Ihara Y."/>
            <person name="Oshima-Yamada Y."/>
            <person name="Ohtaka K."/>
            <person name="Satoh M."/>
            <person name="Sonobe K."/>
            <person name="Ishii M."/>
            <person name="Ohtani R."/>
            <person name="Kanamori-Sato M."/>
            <person name="Honoki R."/>
            <person name="Miyazaki D."/>
            <person name="Mochizuki H."/>
            <person name="Umetsu J."/>
            <person name="Higashi K."/>
            <person name="Shibata D."/>
            <person name="Kamiya Y."/>
            <person name="Sato N."/>
            <person name="Nakamura Y."/>
            <person name="Tabata S."/>
            <person name="Ida S."/>
            <person name="Kurokawa K."/>
            <person name="Ohta H."/>
        </authorList>
    </citation>
    <scope>NUCLEOTIDE SEQUENCE [LARGE SCALE GENOMIC DNA]</scope>
    <source>
        <strain evidence="2 3">NIES-2285</strain>
    </source>
</reference>
<sequence length="171" mass="18647">MDYTNRFFSDAAAQESPAEQMHFAFSSPASRSTSSNPSSSSIYEDRENIDPVTLRSALTGRRVLDREEPSVSGAGQPRLVDAEGNDLPQSRSPLPENYPRVPLQDITAVLEQQEYEKARAKVKAAAVAKSFALEGMMRGGASSKSSTSNQSKARQLSMSNSSRSTQLRSLR</sequence>
<accession>A0A1Y1HV90</accession>
<feature type="compositionally biased region" description="Low complexity" evidence="1">
    <location>
        <begin position="142"/>
        <end position="151"/>
    </location>
</feature>
<evidence type="ECO:0000313" key="3">
    <source>
        <dbReference type="Proteomes" id="UP000054558"/>
    </source>
</evidence>
<organism evidence="2 3">
    <name type="scientific">Klebsormidium nitens</name>
    <name type="common">Green alga</name>
    <name type="synonym">Ulothrix nitens</name>
    <dbReference type="NCBI Taxonomy" id="105231"/>
    <lineage>
        <taxon>Eukaryota</taxon>
        <taxon>Viridiplantae</taxon>
        <taxon>Streptophyta</taxon>
        <taxon>Klebsormidiophyceae</taxon>
        <taxon>Klebsormidiales</taxon>
        <taxon>Klebsormidiaceae</taxon>
        <taxon>Klebsormidium</taxon>
    </lineage>
</organism>
<evidence type="ECO:0000256" key="1">
    <source>
        <dbReference type="SAM" id="MobiDB-lite"/>
    </source>
</evidence>
<protein>
    <submittedName>
        <fullName evidence="2">Uncharacterized protein</fullName>
    </submittedName>
</protein>
<feature type="region of interest" description="Disordered" evidence="1">
    <location>
        <begin position="1"/>
        <end position="99"/>
    </location>
</feature>
<evidence type="ECO:0000313" key="2">
    <source>
        <dbReference type="EMBL" id="GAQ82544.1"/>
    </source>
</evidence>
<feature type="compositionally biased region" description="Polar residues" evidence="1">
    <location>
        <begin position="152"/>
        <end position="171"/>
    </location>
</feature>
<name>A0A1Y1HV90_KLENI</name>
<feature type="compositionally biased region" description="Low complexity" evidence="1">
    <location>
        <begin position="26"/>
        <end position="41"/>
    </location>
</feature>
<proteinExistence type="predicted"/>
<feature type="region of interest" description="Disordered" evidence="1">
    <location>
        <begin position="138"/>
        <end position="171"/>
    </location>
</feature>